<evidence type="ECO:0000313" key="2">
    <source>
        <dbReference type="Proteomes" id="UP000646548"/>
    </source>
</evidence>
<dbReference type="EMBL" id="WKFB01000027">
    <property type="protein sequence ID" value="KAF6738414.1"/>
    <property type="molecule type" value="Genomic_DNA"/>
</dbReference>
<dbReference type="Proteomes" id="UP000646548">
    <property type="component" value="Unassembled WGS sequence"/>
</dbReference>
<reference evidence="1" key="1">
    <citation type="journal article" name="BMC Genomics">
        <title>Long-read sequencing and de novo genome assembly of marine medaka (Oryzias melastigma).</title>
        <authorList>
            <person name="Liang P."/>
            <person name="Saqib H.S.A."/>
            <person name="Ni X."/>
            <person name="Shen Y."/>
        </authorList>
    </citation>
    <scope>NUCLEOTIDE SEQUENCE</scope>
    <source>
        <strain evidence="1">Bigg-433</strain>
    </source>
</reference>
<evidence type="ECO:0000313" key="1">
    <source>
        <dbReference type="EMBL" id="KAF6738414.1"/>
    </source>
</evidence>
<gene>
    <name evidence="1" type="ORF">FQA47_015438</name>
</gene>
<protein>
    <submittedName>
        <fullName evidence="1">Uncharacterized protein</fullName>
    </submittedName>
</protein>
<accession>A0A834L1M5</accession>
<proteinExistence type="predicted"/>
<organism evidence="1 2">
    <name type="scientific">Oryzias melastigma</name>
    <name type="common">Marine medaka</name>
    <dbReference type="NCBI Taxonomy" id="30732"/>
    <lineage>
        <taxon>Eukaryota</taxon>
        <taxon>Metazoa</taxon>
        <taxon>Chordata</taxon>
        <taxon>Craniata</taxon>
        <taxon>Vertebrata</taxon>
        <taxon>Euteleostomi</taxon>
        <taxon>Actinopterygii</taxon>
        <taxon>Neopterygii</taxon>
        <taxon>Teleostei</taxon>
        <taxon>Neoteleostei</taxon>
        <taxon>Acanthomorphata</taxon>
        <taxon>Ovalentaria</taxon>
        <taxon>Atherinomorphae</taxon>
        <taxon>Beloniformes</taxon>
        <taxon>Adrianichthyidae</taxon>
        <taxon>Oryziinae</taxon>
        <taxon>Oryzias</taxon>
    </lineage>
</organism>
<sequence>MRAAGPHNLTGSEFSVWESYPPVDSRPLRGSGCVGPLHTEDFVIHQRKRAGLAVRSVLGRLLELYSEGGVISFSMSSPV</sequence>
<comment type="caution">
    <text evidence="1">The sequence shown here is derived from an EMBL/GenBank/DDBJ whole genome shotgun (WGS) entry which is preliminary data.</text>
</comment>
<name>A0A834L1M5_ORYME</name>
<dbReference type="AlphaFoldDB" id="A0A834L1M5"/>